<protein>
    <submittedName>
        <fullName evidence="2">Uncharacterized protein</fullName>
    </submittedName>
</protein>
<reference evidence="2 3" key="1">
    <citation type="submission" date="2020-08" db="EMBL/GenBank/DDBJ databases">
        <title>Sequencing the genomes of 1000 actinobacteria strains.</title>
        <authorList>
            <person name="Klenk H.-P."/>
        </authorList>
    </citation>
    <scope>NUCLEOTIDE SEQUENCE [LARGE SCALE GENOMIC DNA]</scope>
    <source>
        <strain evidence="2 3">DSM 105498</strain>
    </source>
</reference>
<evidence type="ECO:0000256" key="1">
    <source>
        <dbReference type="SAM" id="MobiDB-lite"/>
    </source>
</evidence>
<feature type="region of interest" description="Disordered" evidence="1">
    <location>
        <begin position="71"/>
        <end position="97"/>
    </location>
</feature>
<keyword evidence="3" id="KW-1185">Reference proteome</keyword>
<comment type="caution">
    <text evidence="2">The sequence shown here is derived from an EMBL/GenBank/DDBJ whole genome shotgun (WGS) entry which is preliminary data.</text>
</comment>
<dbReference type="Proteomes" id="UP000589626">
    <property type="component" value="Unassembled WGS sequence"/>
</dbReference>
<name>A0A7W4VV13_9ACTN</name>
<evidence type="ECO:0000313" key="2">
    <source>
        <dbReference type="EMBL" id="MBB3042311.1"/>
    </source>
</evidence>
<evidence type="ECO:0000313" key="3">
    <source>
        <dbReference type="Proteomes" id="UP000589626"/>
    </source>
</evidence>
<dbReference type="AlphaFoldDB" id="A0A7W4VV13"/>
<gene>
    <name evidence="2" type="ORF">FHU40_002129</name>
</gene>
<accession>A0A7W4VV13</accession>
<dbReference type="EMBL" id="JACHWR010000002">
    <property type="protein sequence ID" value="MBB3042311.1"/>
    <property type="molecule type" value="Genomic_DNA"/>
</dbReference>
<organism evidence="2 3">
    <name type="scientific">Nocardioides soli</name>
    <dbReference type="NCBI Taxonomy" id="1036020"/>
    <lineage>
        <taxon>Bacteria</taxon>
        <taxon>Bacillati</taxon>
        <taxon>Actinomycetota</taxon>
        <taxon>Actinomycetes</taxon>
        <taxon>Propionibacteriales</taxon>
        <taxon>Nocardioidaceae</taxon>
        <taxon>Nocardioides</taxon>
    </lineage>
</organism>
<proteinExistence type="predicted"/>
<sequence>VRLPPDHFDWAEERAERWIEWIEGSGVHVVGDVEELRPVRPDPDERYRHPDRVGRKRQLETALNALAAMTREAARRSDPDRTLVSRMRTQAERLRER</sequence>
<feature type="non-terminal residue" evidence="2">
    <location>
        <position position="1"/>
    </location>
</feature>
<feature type="compositionally biased region" description="Basic and acidic residues" evidence="1">
    <location>
        <begin position="72"/>
        <end position="97"/>
    </location>
</feature>